<feature type="transmembrane region" description="Helical" evidence="6">
    <location>
        <begin position="351"/>
        <end position="369"/>
    </location>
</feature>
<feature type="transmembrane region" description="Helical" evidence="6">
    <location>
        <begin position="137"/>
        <end position="159"/>
    </location>
</feature>
<feature type="transmembrane region" description="Helical" evidence="6">
    <location>
        <begin position="198"/>
        <end position="218"/>
    </location>
</feature>
<feature type="transmembrane region" description="Helical" evidence="6">
    <location>
        <begin position="292"/>
        <end position="314"/>
    </location>
</feature>
<dbReference type="GO" id="GO:0022857">
    <property type="term" value="F:transmembrane transporter activity"/>
    <property type="evidence" value="ECO:0007669"/>
    <property type="project" value="InterPro"/>
</dbReference>
<accession>F0T7T9</accession>
<dbReference type="PANTHER" id="PTHR42718:SF9">
    <property type="entry name" value="MAJOR FACILITATOR SUPERFAMILY MULTIDRUG TRANSPORTER MFSC"/>
    <property type="match status" value="1"/>
</dbReference>
<evidence type="ECO:0000256" key="4">
    <source>
        <dbReference type="ARBA" id="ARBA00022989"/>
    </source>
</evidence>
<gene>
    <name evidence="8" type="ordered locus">Metbo_0174</name>
</gene>
<evidence type="ECO:0000256" key="6">
    <source>
        <dbReference type="SAM" id="Phobius"/>
    </source>
</evidence>
<comment type="subcellular location">
    <subcellularLocation>
        <location evidence="1">Membrane</location>
        <topology evidence="1">Multi-pass membrane protein</topology>
    </subcellularLocation>
</comment>
<dbReference type="InterPro" id="IPR020846">
    <property type="entry name" value="MFS_dom"/>
</dbReference>
<dbReference type="EMBL" id="CP002551">
    <property type="protein sequence ID" value="ADZ08426.1"/>
    <property type="molecule type" value="Genomic_DNA"/>
</dbReference>
<evidence type="ECO:0000313" key="8">
    <source>
        <dbReference type="EMBL" id="ADZ08426.1"/>
    </source>
</evidence>
<dbReference type="InterPro" id="IPR011701">
    <property type="entry name" value="MFS"/>
</dbReference>
<feature type="transmembrane region" description="Helical" evidence="6">
    <location>
        <begin position="434"/>
        <end position="455"/>
    </location>
</feature>
<feature type="transmembrane region" description="Helical" evidence="6">
    <location>
        <begin position="47"/>
        <end position="67"/>
    </location>
</feature>
<keyword evidence="2" id="KW-0813">Transport</keyword>
<reference evidence="8 9" key="2">
    <citation type="journal article" date="2014" name="Int. J. Syst. Evol. Microbiol.">
        <title>Methanobacterium paludis sp. nov. and a novel strain of Methanobacterium lacus isolated from northern peatlands.</title>
        <authorList>
            <person name="Cadillo-Quiroz H."/>
            <person name="Brauer S.L."/>
            <person name="Goodson N."/>
            <person name="Yavitt J.B."/>
            <person name="Zinder S.H."/>
        </authorList>
    </citation>
    <scope>NUCLEOTIDE SEQUENCE [LARGE SCALE GENOMIC DNA]</scope>
    <source>
        <strain evidence="8 9">AL-21</strain>
    </source>
</reference>
<evidence type="ECO:0000256" key="3">
    <source>
        <dbReference type="ARBA" id="ARBA00022692"/>
    </source>
</evidence>
<dbReference type="RefSeq" id="WP_013643777.1">
    <property type="nucleotide sequence ID" value="NC_015216.1"/>
</dbReference>
<dbReference type="AlphaFoldDB" id="F0T7T9"/>
<dbReference type="PRINTS" id="PR01036">
    <property type="entry name" value="TCRTETB"/>
</dbReference>
<dbReference type="HOGENOM" id="CLU_000960_28_3_2"/>
<dbReference type="Gene3D" id="1.20.1250.20">
    <property type="entry name" value="MFS general substrate transporter like domains"/>
    <property type="match status" value="1"/>
</dbReference>
<dbReference type="Pfam" id="PF07690">
    <property type="entry name" value="MFS_1"/>
    <property type="match status" value="1"/>
</dbReference>
<dbReference type="InterPro" id="IPR036259">
    <property type="entry name" value="MFS_trans_sf"/>
</dbReference>
<feature type="transmembrane region" description="Helical" evidence="6">
    <location>
        <begin position="224"/>
        <end position="242"/>
    </location>
</feature>
<dbReference type="Proteomes" id="UP000007490">
    <property type="component" value="Chromosome"/>
</dbReference>
<feature type="transmembrane region" description="Helical" evidence="6">
    <location>
        <begin position="262"/>
        <end position="286"/>
    </location>
</feature>
<feature type="transmembrane region" description="Helical" evidence="6">
    <location>
        <begin position="112"/>
        <end position="130"/>
    </location>
</feature>
<proteinExistence type="predicted"/>
<evidence type="ECO:0000256" key="2">
    <source>
        <dbReference type="ARBA" id="ARBA00022448"/>
    </source>
</evidence>
<dbReference type="eggNOG" id="arCOG00143">
    <property type="taxonomic scope" value="Archaea"/>
</dbReference>
<feature type="transmembrane region" description="Helical" evidence="6">
    <location>
        <begin position="390"/>
        <end position="414"/>
    </location>
</feature>
<dbReference type="Gene3D" id="1.20.1720.10">
    <property type="entry name" value="Multidrug resistance protein D"/>
    <property type="match status" value="1"/>
</dbReference>
<dbReference type="SUPFAM" id="SSF103473">
    <property type="entry name" value="MFS general substrate transporter"/>
    <property type="match status" value="1"/>
</dbReference>
<name>F0T7T9_METLA</name>
<protein>
    <submittedName>
        <fullName evidence="8">Major facilitator superfamily MFS_1</fullName>
    </submittedName>
</protein>
<dbReference type="OrthoDB" id="117970at2157"/>
<dbReference type="CDD" id="cd17321">
    <property type="entry name" value="MFS_MMR_MDR_like"/>
    <property type="match status" value="1"/>
</dbReference>
<keyword evidence="5 6" id="KW-0472">Membrane</keyword>
<feature type="domain" description="Major facilitator superfamily (MFS) profile" evidence="7">
    <location>
        <begin position="13"/>
        <end position="458"/>
    </location>
</feature>
<dbReference type="GO" id="GO:0016020">
    <property type="term" value="C:membrane"/>
    <property type="evidence" value="ECO:0007669"/>
    <property type="project" value="UniProtKB-SubCell"/>
</dbReference>
<organism evidence="8 9">
    <name type="scientific">Methanobacterium lacus (strain AL-21)</name>
    <dbReference type="NCBI Taxonomy" id="877455"/>
    <lineage>
        <taxon>Archaea</taxon>
        <taxon>Methanobacteriati</taxon>
        <taxon>Methanobacteriota</taxon>
        <taxon>Methanomada group</taxon>
        <taxon>Methanobacteria</taxon>
        <taxon>Methanobacteriales</taxon>
        <taxon>Methanobacteriaceae</taxon>
        <taxon>Methanobacterium</taxon>
    </lineage>
</organism>
<evidence type="ECO:0000259" key="7">
    <source>
        <dbReference type="PROSITE" id="PS50850"/>
    </source>
</evidence>
<feature type="transmembrane region" description="Helical" evidence="6">
    <location>
        <begin position="79"/>
        <end position="100"/>
    </location>
</feature>
<dbReference type="PANTHER" id="PTHR42718">
    <property type="entry name" value="MAJOR FACILITATOR SUPERFAMILY MULTIDRUG TRANSPORTER MFSC"/>
    <property type="match status" value="1"/>
</dbReference>
<evidence type="ECO:0000256" key="1">
    <source>
        <dbReference type="ARBA" id="ARBA00004141"/>
    </source>
</evidence>
<keyword evidence="3 6" id="KW-0812">Transmembrane</keyword>
<dbReference type="PROSITE" id="PS50850">
    <property type="entry name" value="MFS"/>
    <property type="match status" value="1"/>
</dbReference>
<keyword evidence="9" id="KW-1185">Reference proteome</keyword>
<sequence length="463" mass="51544">MDIEHYYNKRSYILISLALAPFLSNFVITALNIALPSIALDLNIEAVPLGWIPTSYLITLTIFLIPSAKLGDIHGRKNLFKWGLILFTAGSIITVFSWSYHCIIFSRILQGMGSAMIFGNLYAMIASIYIHQDRIRALSIIFCSIFLGSFLGPIIGGLLSGFYNWRVIFVFCSLIGMVGILLLSRLDVEWFGLKGEKFDLVGSLMFGISSLLIIQGLSKINQELNWIFLVLGIIELTVFILYENQVDYPLFNLEVLHNRDFILNSAGTFIQYAPIAPIVFILNIYLQNVRGFSPILVGFILVLQPLAMLVVSIFSEKLNRLIKAPTMVTIAMIISLMSVLVFLTLKLSTPILVIILGLTLSGIGTSLFSSPNSHLIMNSVEKKYYGVASASITTMRGFGGSLGMSIVLVILTLVVGNIEINQLHSESFIISLNLIFRILCILYIAGTVIMLLNWYDVKNKNRI</sequence>
<feature type="transmembrane region" description="Helical" evidence="6">
    <location>
        <begin position="12"/>
        <end position="35"/>
    </location>
</feature>
<dbReference type="GeneID" id="10276600"/>
<dbReference type="KEGG" id="mel:Metbo_0174"/>
<evidence type="ECO:0000256" key="5">
    <source>
        <dbReference type="ARBA" id="ARBA00023136"/>
    </source>
</evidence>
<feature type="transmembrane region" description="Helical" evidence="6">
    <location>
        <begin position="165"/>
        <end position="186"/>
    </location>
</feature>
<reference evidence="9" key="1">
    <citation type="submission" date="2011-02" db="EMBL/GenBank/DDBJ databases">
        <title>Complete sequence of Methanobacterium sp. AL-21.</title>
        <authorList>
            <consortium name="US DOE Joint Genome Institute"/>
            <person name="Lucas S."/>
            <person name="Copeland A."/>
            <person name="Lapidus A."/>
            <person name="Cheng J.-F."/>
            <person name="Goodwin L."/>
            <person name="Pitluck S."/>
            <person name="Chertkov O."/>
            <person name="Detter J.C."/>
            <person name="Han C."/>
            <person name="Tapia R."/>
            <person name="Land M."/>
            <person name="Hauser L."/>
            <person name="Kyrpides N."/>
            <person name="Ivanova N."/>
            <person name="Mikhailova N."/>
            <person name="Pagani I."/>
            <person name="Cadillo-Quiroz H."/>
            <person name="Imachi H."/>
            <person name="Zinder S."/>
            <person name="Liu W."/>
            <person name="Woyke T."/>
        </authorList>
    </citation>
    <scope>NUCLEOTIDE SEQUENCE [LARGE SCALE GENOMIC DNA]</scope>
    <source>
        <strain evidence="9">AL-21</strain>
    </source>
</reference>
<evidence type="ECO:0000313" key="9">
    <source>
        <dbReference type="Proteomes" id="UP000007490"/>
    </source>
</evidence>
<feature type="transmembrane region" description="Helical" evidence="6">
    <location>
        <begin position="326"/>
        <end position="345"/>
    </location>
</feature>
<keyword evidence="4 6" id="KW-1133">Transmembrane helix</keyword>